<protein>
    <submittedName>
        <fullName evidence="2">Uncharacterized protein</fullName>
    </submittedName>
</protein>
<name>A0AAV0WFZ3_9HEMI</name>
<dbReference type="Proteomes" id="UP001160148">
    <property type="component" value="Unassembled WGS sequence"/>
</dbReference>
<organism evidence="2 3">
    <name type="scientific">Macrosiphum euphorbiae</name>
    <name type="common">potato aphid</name>
    <dbReference type="NCBI Taxonomy" id="13131"/>
    <lineage>
        <taxon>Eukaryota</taxon>
        <taxon>Metazoa</taxon>
        <taxon>Ecdysozoa</taxon>
        <taxon>Arthropoda</taxon>
        <taxon>Hexapoda</taxon>
        <taxon>Insecta</taxon>
        <taxon>Pterygota</taxon>
        <taxon>Neoptera</taxon>
        <taxon>Paraneoptera</taxon>
        <taxon>Hemiptera</taxon>
        <taxon>Sternorrhyncha</taxon>
        <taxon>Aphidomorpha</taxon>
        <taxon>Aphidoidea</taxon>
        <taxon>Aphididae</taxon>
        <taxon>Macrosiphini</taxon>
        <taxon>Macrosiphum</taxon>
    </lineage>
</organism>
<gene>
    <name evidence="2" type="ORF">MEUPH1_LOCUS10695</name>
</gene>
<dbReference type="AlphaFoldDB" id="A0AAV0WFZ3"/>
<evidence type="ECO:0000313" key="3">
    <source>
        <dbReference type="Proteomes" id="UP001160148"/>
    </source>
</evidence>
<accession>A0AAV0WFZ3</accession>
<comment type="caution">
    <text evidence="2">The sequence shown here is derived from an EMBL/GenBank/DDBJ whole genome shotgun (WGS) entry which is preliminary data.</text>
</comment>
<evidence type="ECO:0000313" key="2">
    <source>
        <dbReference type="EMBL" id="CAI6354738.1"/>
    </source>
</evidence>
<keyword evidence="3" id="KW-1185">Reference proteome</keyword>
<reference evidence="2 3" key="1">
    <citation type="submission" date="2023-01" db="EMBL/GenBank/DDBJ databases">
        <authorList>
            <person name="Whitehead M."/>
        </authorList>
    </citation>
    <scope>NUCLEOTIDE SEQUENCE [LARGE SCALE GENOMIC DNA]</scope>
</reference>
<proteinExistence type="predicted"/>
<feature type="compositionally biased region" description="Acidic residues" evidence="1">
    <location>
        <begin position="32"/>
        <end position="43"/>
    </location>
</feature>
<feature type="region of interest" description="Disordered" evidence="1">
    <location>
        <begin position="229"/>
        <end position="251"/>
    </location>
</feature>
<feature type="compositionally biased region" description="Low complexity" evidence="1">
    <location>
        <begin position="229"/>
        <end position="242"/>
    </location>
</feature>
<evidence type="ECO:0000256" key="1">
    <source>
        <dbReference type="SAM" id="MobiDB-lite"/>
    </source>
</evidence>
<feature type="compositionally biased region" description="Basic and acidic residues" evidence="1">
    <location>
        <begin position="16"/>
        <end position="30"/>
    </location>
</feature>
<feature type="region of interest" description="Disordered" evidence="1">
    <location>
        <begin position="1"/>
        <end position="48"/>
    </location>
</feature>
<sequence>MSNNLNHNVPGYSGDDSPKISNDDSPKISNDDSPEISNDDNPDDIQIIPKPEVPFVSRYGMKHAKNSLQDVEFFRATLFNLKTEPIEDRERRLQETNSTFLTRCRDPNEICAYTEDPQPGQTDTEIKTEPIDEIEEDTSSLYMETEPFYYLPEEATENSSQIIAFNPRENELENNEIQQSREPEEEIDQQDNIPIMAPLAPILLEQAEINETDMMSLVVPEAIVLLNNTTETPSSTDTTTNPRASDLDNTNTSIIENPASVQRKTRKKRDVIATPTRVSTRIKKPRIMFNM</sequence>
<dbReference type="EMBL" id="CARXXK010000002">
    <property type="protein sequence ID" value="CAI6354738.1"/>
    <property type="molecule type" value="Genomic_DNA"/>
</dbReference>